<reference evidence="1" key="1">
    <citation type="submission" date="2020-09" db="EMBL/GenBank/DDBJ databases">
        <title>Genome-Enabled Discovery of Anthraquinone Biosynthesis in Senna tora.</title>
        <authorList>
            <person name="Kang S.-H."/>
            <person name="Pandey R.P."/>
            <person name="Lee C.-M."/>
            <person name="Sim J.-S."/>
            <person name="Jeong J.-T."/>
            <person name="Choi B.-S."/>
            <person name="Jung M."/>
            <person name="Ginzburg D."/>
            <person name="Zhao K."/>
            <person name="Won S.Y."/>
            <person name="Oh T.-J."/>
            <person name="Yu Y."/>
            <person name="Kim N.-H."/>
            <person name="Lee O.R."/>
            <person name="Lee T.-H."/>
            <person name="Bashyal P."/>
            <person name="Kim T.-S."/>
            <person name="Lee W.-H."/>
            <person name="Kawkins C."/>
            <person name="Kim C.-K."/>
            <person name="Kim J.S."/>
            <person name="Ahn B.O."/>
            <person name="Rhee S.Y."/>
            <person name="Sohng J.K."/>
        </authorList>
    </citation>
    <scope>NUCLEOTIDE SEQUENCE</scope>
    <source>
        <tissue evidence="1">Leaf</tissue>
    </source>
</reference>
<proteinExistence type="predicted"/>
<keyword evidence="2" id="KW-1185">Reference proteome</keyword>
<accession>A0A834XBY8</accession>
<dbReference type="EMBL" id="JAAIUW010000002">
    <property type="protein sequence ID" value="KAF7842305.1"/>
    <property type="molecule type" value="Genomic_DNA"/>
</dbReference>
<sequence>MSIEMPKLKMPGPLDKYDGTWTQTRTSRHTGQSCYTQVQQTWATRFCRLVQMMVRKHEPHAYMGDVIIGHDAWGIAAKNKDVCAIDFPCVADAFLVVVCKVMCTMIYSHGSLMEAWRACTVEPRMYLGHSREKLPLWSPPLRLQHGVHTGLEHALGVLGSNPLHAELCVCTFHTRLGRDVGLFGGELPALRLHSGCGMVASHPIAESPATGLPIHWVAGSSQM</sequence>
<gene>
    <name evidence="1" type="ORF">G2W53_004603</name>
</gene>
<protein>
    <submittedName>
        <fullName evidence="1">Uncharacterized protein</fullName>
    </submittedName>
</protein>
<comment type="caution">
    <text evidence="1">The sequence shown here is derived from an EMBL/GenBank/DDBJ whole genome shotgun (WGS) entry which is preliminary data.</text>
</comment>
<organism evidence="1 2">
    <name type="scientific">Senna tora</name>
    <dbReference type="NCBI Taxonomy" id="362788"/>
    <lineage>
        <taxon>Eukaryota</taxon>
        <taxon>Viridiplantae</taxon>
        <taxon>Streptophyta</taxon>
        <taxon>Embryophyta</taxon>
        <taxon>Tracheophyta</taxon>
        <taxon>Spermatophyta</taxon>
        <taxon>Magnoliopsida</taxon>
        <taxon>eudicotyledons</taxon>
        <taxon>Gunneridae</taxon>
        <taxon>Pentapetalae</taxon>
        <taxon>rosids</taxon>
        <taxon>fabids</taxon>
        <taxon>Fabales</taxon>
        <taxon>Fabaceae</taxon>
        <taxon>Caesalpinioideae</taxon>
        <taxon>Cassia clade</taxon>
        <taxon>Senna</taxon>
    </lineage>
</organism>
<evidence type="ECO:0000313" key="2">
    <source>
        <dbReference type="Proteomes" id="UP000634136"/>
    </source>
</evidence>
<name>A0A834XBY8_9FABA</name>
<dbReference type="AlphaFoldDB" id="A0A834XBY8"/>
<dbReference type="Proteomes" id="UP000634136">
    <property type="component" value="Unassembled WGS sequence"/>
</dbReference>
<evidence type="ECO:0000313" key="1">
    <source>
        <dbReference type="EMBL" id="KAF7842305.1"/>
    </source>
</evidence>